<dbReference type="InterPro" id="IPR006674">
    <property type="entry name" value="HD_domain"/>
</dbReference>
<dbReference type="SMART" id="SM00240">
    <property type="entry name" value="FHA"/>
    <property type="match status" value="1"/>
</dbReference>
<dbReference type="PANTHER" id="PTHR43155">
    <property type="entry name" value="CYCLIC DI-GMP PHOSPHODIESTERASE PA4108-RELATED"/>
    <property type="match status" value="1"/>
</dbReference>
<dbReference type="Pfam" id="PF01966">
    <property type="entry name" value="HD"/>
    <property type="match status" value="1"/>
</dbReference>
<dbReference type="SUPFAM" id="SSF109604">
    <property type="entry name" value="HD-domain/PDEase-like"/>
    <property type="match status" value="1"/>
</dbReference>
<dbReference type="SMART" id="SM00471">
    <property type="entry name" value="HDc"/>
    <property type="match status" value="1"/>
</dbReference>
<dbReference type="InterPro" id="IPR003607">
    <property type="entry name" value="HD/PDEase_dom"/>
</dbReference>
<protein>
    <submittedName>
        <fullName evidence="3">Chemotactic transducer-related protein</fullName>
    </submittedName>
</protein>
<dbReference type="InterPro" id="IPR000253">
    <property type="entry name" value="FHA_dom"/>
</dbReference>
<dbReference type="Pfam" id="PF01590">
    <property type="entry name" value="GAF"/>
    <property type="match status" value="1"/>
</dbReference>
<evidence type="ECO:0000259" key="1">
    <source>
        <dbReference type="PROSITE" id="PS50006"/>
    </source>
</evidence>
<dbReference type="PROSITE" id="PS51832">
    <property type="entry name" value="HD_GYP"/>
    <property type="match status" value="1"/>
</dbReference>
<dbReference type="SUPFAM" id="SSF55781">
    <property type="entry name" value="GAF domain-like"/>
    <property type="match status" value="1"/>
</dbReference>
<dbReference type="Pfam" id="PF13487">
    <property type="entry name" value="HD_5"/>
    <property type="match status" value="1"/>
</dbReference>
<feature type="domain" description="FHA" evidence="1">
    <location>
        <begin position="22"/>
        <end position="77"/>
    </location>
</feature>
<dbReference type="InterPro" id="IPR037522">
    <property type="entry name" value="HD_GYP_dom"/>
</dbReference>
<dbReference type="Gene3D" id="2.60.200.20">
    <property type="match status" value="1"/>
</dbReference>
<dbReference type="PROSITE" id="PS50006">
    <property type="entry name" value="FHA_DOMAIN"/>
    <property type="match status" value="1"/>
</dbReference>
<dbReference type="SMART" id="SM00065">
    <property type="entry name" value="GAF"/>
    <property type="match status" value="1"/>
</dbReference>
<dbReference type="AlphaFoldDB" id="A0A3B0ZI65"/>
<feature type="domain" description="HD-GYP" evidence="2">
    <location>
        <begin position="329"/>
        <end position="652"/>
    </location>
</feature>
<dbReference type="CDD" id="cd00060">
    <property type="entry name" value="FHA"/>
    <property type="match status" value="1"/>
</dbReference>
<dbReference type="Gene3D" id="3.30.450.40">
    <property type="match status" value="1"/>
</dbReference>
<dbReference type="InterPro" id="IPR029016">
    <property type="entry name" value="GAF-like_dom_sf"/>
</dbReference>
<sequence length="652" mass="73606">MEKIIIKSGHDEGKSLSVNNEIYLGRFSKGDKKSPSNIYINDKEVSRKHLRFFISDDHVYLQDLNSTNGTSIQGIKVRPGVMYSLKVGDEIRLGSTLLVYQGDDFDEDDFNQDFFTDSNPELEILSEDHEEVGNISAFLDASQVISDLTPDYSKDFTENEDVLRKLSAMAQVSISLGSIKDRNTLLNKIIESIFSIFTKSDRAHILFVNAKTLELQVVKSIDRISGEVGSDKIKISNSIVEEVINNHKSLLIMDALDDERFKEQESVVDLSIRSALCVPLLYEDCVLGLIQITSKDIAGVFTKADLEVLSGIAAQISISLKNSQLFNEIENLFDGFVVASVQVIEARDPTTAGHSFRVAEYTENLAIAVDHIREHKYSDALFDVNQLKEIRYAALLHDFGKVGVREGVLTKEKKLYGHEIDSLKNRFNYAQACYERKQFQGLIDTHISKRLTHDQFLEKKLMIENEVLNESKKLEEFLELIINANEPAVQNSDIPKSISEVTAYSFFGIKDEEVSLINPFEFSKLSLARGSLNPEERIEIESHVSHTYAFLTLIPWSNMLSEIPNIAYAHHEKLDGSGYPRGLTEEQIPIQTKIMTIADIYDALTAGDRPYKKGLSTIKALDILHEEANNNKIDSELLRIFIESKSFKLNLD</sequence>
<organism evidence="3">
    <name type="scientific">hydrothermal vent metagenome</name>
    <dbReference type="NCBI Taxonomy" id="652676"/>
    <lineage>
        <taxon>unclassified sequences</taxon>
        <taxon>metagenomes</taxon>
        <taxon>ecological metagenomes</taxon>
    </lineage>
</organism>
<dbReference type="Pfam" id="PF00498">
    <property type="entry name" value="FHA"/>
    <property type="match status" value="1"/>
</dbReference>
<proteinExistence type="predicted"/>
<dbReference type="EMBL" id="UOFS01000013">
    <property type="protein sequence ID" value="VAW93178.1"/>
    <property type="molecule type" value="Genomic_DNA"/>
</dbReference>
<dbReference type="InterPro" id="IPR008984">
    <property type="entry name" value="SMAD_FHA_dom_sf"/>
</dbReference>
<dbReference type="InterPro" id="IPR003018">
    <property type="entry name" value="GAF"/>
</dbReference>
<dbReference type="PANTHER" id="PTHR43155:SF2">
    <property type="entry name" value="CYCLIC DI-GMP PHOSPHODIESTERASE PA4108"/>
    <property type="match status" value="1"/>
</dbReference>
<evidence type="ECO:0000259" key="2">
    <source>
        <dbReference type="PROSITE" id="PS51832"/>
    </source>
</evidence>
<accession>A0A3B0ZI65</accession>
<name>A0A3B0ZI65_9ZZZZ</name>
<dbReference type="Gene3D" id="1.10.3210.10">
    <property type="entry name" value="Hypothetical protein af1432"/>
    <property type="match status" value="2"/>
</dbReference>
<dbReference type="CDD" id="cd00077">
    <property type="entry name" value="HDc"/>
    <property type="match status" value="2"/>
</dbReference>
<gene>
    <name evidence="3" type="ORF">MNBD_GAMMA22-678</name>
</gene>
<reference evidence="3" key="1">
    <citation type="submission" date="2018-06" db="EMBL/GenBank/DDBJ databases">
        <authorList>
            <person name="Zhirakovskaya E."/>
        </authorList>
    </citation>
    <scope>NUCLEOTIDE SEQUENCE</scope>
</reference>
<dbReference type="SUPFAM" id="SSF49879">
    <property type="entry name" value="SMAD/FHA domain"/>
    <property type="match status" value="1"/>
</dbReference>
<evidence type="ECO:0000313" key="3">
    <source>
        <dbReference type="EMBL" id="VAW93178.1"/>
    </source>
</evidence>